<dbReference type="InterPro" id="IPR036388">
    <property type="entry name" value="WH-like_DNA-bd_sf"/>
</dbReference>
<dbReference type="EMBL" id="SEOQ01000201">
    <property type="protein sequence ID" value="TFY67048.1"/>
    <property type="molecule type" value="Genomic_DNA"/>
</dbReference>
<dbReference type="GO" id="GO:0008171">
    <property type="term" value="F:O-methyltransferase activity"/>
    <property type="evidence" value="ECO:0007669"/>
    <property type="project" value="InterPro"/>
</dbReference>
<dbReference type="GO" id="GO:0032259">
    <property type="term" value="P:methylation"/>
    <property type="evidence" value="ECO:0007669"/>
    <property type="project" value="UniProtKB-KW"/>
</dbReference>
<keyword evidence="3" id="KW-0949">S-adenosyl-L-methionine</keyword>
<evidence type="ECO:0000259" key="5">
    <source>
        <dbReference type="Pfam" id="PF00891"/>
    </source>
</evidence>
<dbReference type="InterPro" id="IPR001077">
    <property type="entry name" value="COMT_C"/>
</dbReference>
<dbReference type="PANTHER" id="PTHR43712">
    <property type="entry name" value="PUTATIVE (AFU_ORTHOLOGUE AFUA_4G14580)-RELATED"/>
    <property type="match status" value="1"/>
</dbReference>
<dbReference type="OrthoDB" id="1606438at2759"/>
<dbReference type="InterPro" id="IPR036390">
    <property type="entry name" value="WH_DNA-bd_sf"/>
</dbReference>
<dbReference type="Pfam" id="PF00891">
    <property type="entry name" value="Methyltransf_2"/>
    <property type="match status" value="1"/>
</dbReference>
<dbReference type="PANTHER" id="PTHR43712:SF2">
    <property type="entry name" value="O-METHYLTRANSFERASE CICE"/>
    <property type="match status" value="1"/>
</dbReference>
<accession>A0A4Y9YZE9</accession>
<dbReference type="InterPro" id="IPR016461">
    <property type="entry name" value="COMT-like"/>
</dbReference>
<evidence type="ECO:0000256" key="1">
    <source>
        <dbReference type="ARBA" id="ARBA00022603"/>
    </source>
</evidence>
<name>A0A4Y9YZE9_9AGAM</name>
<evidence type="ECO:0000313" key="6">
    <source>
        <dbReference type="EMBL" id="TFY67048.1"/>
    </source>
</evidence>
<proteinExistence type="predicted"/>
<reference evidence="6 7" key="1">
    <citation type="submission" date="2019-02" db="EMBL/GenBank/DDBJ databases">
        <title>Genome sequencing of the rare red list fungi Dentipellis fragilis.</title>
        <authorList>
            <person name="Buettner E."/>
            <person name="Kellner H."/>
        </authorList>
    </citation>
    <scope>NUCLEOTIDE SEQUENCE [LARGE SCALE GENOMIC DNA]</scope>
    <source>
        <strain evidence="6 7">DSM 105465</strain>
    </source>
</reference>
<dbReference type="InterPro" id="IPR029063">
    <property type="entry name" value="SAM-dependent_MTases_sf"/>
</dbReference>
<keyword evidence="1" id="KW-0489">Methyltransferase</keyword>
<keyword evidence="7" id="KW-1185">Reference proteome</keyword>
<feature type="domain" description="O-methyltransferase C-terminal" evidence="5">
    <location>
        <begin position="165"/>
        <end position="300"/>
    </location>
</feature>
<sequence>MHDGLSHPEPLVFQRAMGHVDLQCLLVVVNAKIADIIDGHPEGLHIDEIANRTKLDKRKLLKVMRNLTAKHLFRETAAGVSIIRVMAMHNKHGSSGLYESMIDLGYGHSWDLRCSPFSYGIKENFPGFSFYEWLHTQEINFQPKECEVFDHAMLAMANVTDATLVSKHLTEFPWKDLPNGATVCDLGGGIGTIAMDLAKKQRHLYLTLQDHLPSVIDHARQVWGAEMPDAVTENRIDFVPVDFLQSSPVSNQNIYYIRQVVHNWSDADCVVILKNIHAVMGTKSRILIHEVILHPNYSSLAEIETVGSMQIRENSDLLCI</sequence>
<keyword evidence="2" id="KW-0808">Transferase</keyword>
<dbReference type="Proteomes" id="UP000298327">
    <property type="component" value="Unassembled WGS sequence"/>
</dbReference>
<dbReference type="Gene3D" id="1.10.10.10">
    <property type="entry name" value="Winged helix-like DNA-binding domain superfamily/Winged helix DNA-binding domain"/>
    <property type="match status" value="1"/>
</dbReference>
<dbReference type="CDD" id="cd02440">
    <property type="entry name" value="AdoMet_MTases"/>
    <property type="match status" value="1"/>
</dbReference>
<dbReference type="Gene3D" id="3.40.50.150">
    <property type="entry name" value="Vaccinia Virus protein VP39"/>
    <property type="match status" value="1"/>
</dbReference>
<gene>
    <name evidence="6" type="ORF">EVG20_g4086</name>
</gene>
<dbReference type="SUPFAM" id="SSF46785">
    <property type="entry name" value="Winged helix' DNA-binding domain"/>
    <property type="match status" value="1"/>
</dbReference>
<feature type="active site" description="Proton acceptor" evidence="4">
    <location>
        <position position="262"/>
    </location>
</feature>
<evidence type="ECO:0000256" key="3">
    <source>
        <dbReference type="ARBA" id="ARBA00022691"/>
    </source>
</evidence>
<dbReference type="PROSITE" id="PS51683">
    <property type="entry name" value="SAM_OMT_II"/>
    <property type="match status" value="1"/>
</dbReference>
<evidence type="ECO:0000256" key="4">
    <source>
        <dbReference type="PIRSR" id="PIRSR005739-1"/>
    </source>
</evidence>
<organism evidence="6 7">
    <name type="scientific">Dentipellis fragilis</name>
    <dbReference type="NCBI Taxonomy" id="205917"/>
    <lineage>
        <taxon>Eukaryota</taxon>
        <taxon>Fungi</taxon>
        <taxon>Dikarya</taxon>
        <taxon>Basidiomycota</taxon>
        <taxon>Agaricomycotina</taxon>
        <taxon>Agaricomycetes</taxon>
        <taxon>Russulales</taxon>
        <taxon>Hericiaceae</taxon>
        <taxon>Dentipellis</taxon>
    </lineage>
</organism>
<protein>
    <recommendedName>
        <fullName evidence="5">O-methyltransferase C-terminal domain-containing protein</fullName>
    </recommendedName>
</protein>
<evidence type="ECO:0000256" key="2">
    <source>
        <dbReference type="ARBA" id="ARBA00022679"/>
    </source>
</evidence>
<dbReference type="SUPFAM" id="SSF53335">
    <property type="entry name" value="S-adenosyl-L-methionine-dependent methyltransferases"/>
    <property type="match status" value="1"/>
</dbReference>
<comment type="caution">
    <text evidence="6">The sequence shown here is derived from an EMBL/GenBank/DDBJ whole genome shotgun (WGS) entry which is preliminary data.</text>
</comment>
<dbReference type="PIRSF" id="PIRSF005739">
    <property type="entry name" value="O-mtase"/>
    <property type="match status" value="1"/>
</dbReference>
<evidence type="ECO:0000313" key="7">
    <source>
        <dbReference type="Proteomes" id="UP000298327"/>
    </source>
</evidence>
<dbReference type="AlphaFoldDB" id="A0A4Y9YZE9"/>